<evidence type="ECO:0000256" key="2">
    <source>
        <dbReference type="ARBA" id="ARBA00022833"/>
    </source>
</evidence>
<keyword evidence="1 3" id="KW-0863">Zinc-finger</keyword>
<dbReference type="OrthoDB" id="3045089at2759"/>
<keyword evidence="1 3" id="KW-0479">Metal-binding</keyword>
<dbReference type="GO" id="GO:0008270">
    <property type="term" value="F:zinc ion binding"/>
    <property type="evidence" value="ECO:0007669"/>
    <property type="project" value="UniProtKB-KW"/>
</dbReference>
<dbReference type="Gene3D" id="1.10.720.30">
    <property type="entry name" value="SAP domain"/>
    <property type="match status" value="1"/>
</dbReference>
<dbReference type="GO" id="GO:0005886">
    <property type="term" value="C:plasma membrane"/>
    <property type="evidence" value="ECO:0007669"/>
    <property type="project" value="TreeGrafter"/>
</dbReference>
<accession>A0A8S9YPL9</accession>
<dbReference type="AlphaFoldDB" id="A0A8S9YPL9"/>
<dbReference type="InterPro" id="IPR001841">
    <property type="entry name" value="Znf_RING"/>
</dbReference>
<feature type="domain" description="RING-type" evidence="4">
    <location>
        <begin position="140"/>
        <end position="175"/>
    </location>
</feature>
<dbReference type="GO" id="GO:0070936">
    <property type="term" value="P:protein K48-linked ubiquitination"/>
    <property type="evidence" value="ECO:0007669"/>
    <property type="project" value="TreeGrafter"/>
</dbReference>
<comment type="caution">
    <text evidence="5">The sequence shown here is derived from an EMBL/GenBank/DDBJ whole genome shotgun (WGS) entry which is preliminary data.</text>
</comment>
<evidence type="ECO:0000256" key="3">
    <source>
        <dbReference type="PROSITE-ProRule" id="PRU00175"/>
    </source>
</evidence>
<dbReference type="Gene3D" id="3.30.40.10">
    <property type="entry name" value="Zinc/RING finger domain, C3HC4 (zinc finger)"/>
    <property type="match status" value="1"/>
</dbReference>
<dbReference type="SUPFAM" id="SSF68906">
    <property type="entry name" value="SAP domain"/>
    <property type="match status" value="1"/>
</dbReference>
<dbReference type="GO" id="GO:0043161">
    <property type="term" value="P:proteasome-mediated ubiquitin-dependent protein catabolic process"/>
    <property type="evidence" value="ECO:0007669"/>
    <property type="project" value="TreeGrafter"/>
</dbReference>
<sequence>MNMLRDELMGRHVSSLKKELSQLGVDCSHCIEKAELVDLLIPHLNTFRRQWAVFACTFIHAFSSTQKPDDAWDIKSPTLNDLADESALDSLTIPQLKRLLTDHNVTYSGLREKTEFVEEVKRLWRTHRHLSNSASCEKTCCVCLNAVPDCALDPCGHVAMCYECAVGLTDCPVCRRHVQRVLRIYFAV</sequence>
<dbReference type="PANTHER" id="PTHR14879:SF15">
    <property type="entry name" value="E3 UBIQUITIN-PROTEIN LIGASE RIFIFYLIN-LIKE PROTEIN"/>
    <property type="match status" value="1"/>
</dbReference>
<keyword evidence="6" id="KW-1185">Reference proteome</keyword>
<dbReference type="InterPro" id="IPR036361">
    <property type="entry name" value="SAP_dom_sf"/>
</dbReference>
<protein>
    <recommendedName>
        <fullName evidence="4">RING-type domain-containing protein</fullName>
    </recommendedName>
</protein>
<dbReference type="GO" id="GO:0061630">
    <property type="term" value="F:ubiquitin protein ligase activity"/>
    <property type="evidence" value="ECO:0007669"/>
    <property type="project" value="TreeGrafter"/>
</dbReference>
<dbReference type="EMBL" id="JTDE01005775">
    <property type="protein sequence ID" value="KAF7247564.1"/>
    <property type="molecule type" value="Genomic_DNA"/>
</dbReference>
<dbReference type="Proteomes" id="UP000822476">
    <property type="component" value="Unassembled WGS sequence"/>
</dbReference>
<name>A0A8S9YPL9_9TREM</name>
<dbReference type="Pfam" id="PF13920">
    <property type="entry name" value="zf-C3HC4_3"/>
    <property type="match status" value="1"/>
</dbReference>
<dbReference type="SMART" id="SM00184">
    <property type="entry name" value="RING"/>
    <property type="match status" value="1"/>
</dbReference>
<evidence type="ECO:0000313" key="6">
    <source>
        <dbReference type="Proteomes" id="UP000822476"/>
    </source>
</evidence>
<evidence type="ECO:0000256" key="1">
    <source>
        <dbReference type="ARBA" id="ARBA00022771"/>
    </source>
</evidence>
<dbReference type="GO" id="GO:1902042">
    <property type="term" value="P:negative regulation of extrinsic apoptotic signaling pathway via death domain receptors"/>
    <property type="evidence" value="ECO:0007669"/>
    <property type="project" value="TreeGrafter"/>
</dbReference>
<dbReference type="InterPro" id="IPR051728">
    <property type="entry name" value="RING-FYVE_E3_ubiquitin-ligase"/>
</dbReference>
<dbReference type="SUPFAM" id="SSF57850">
    <property type="entry name" value="RING/U-box"/>
    <property type="match status" value="1"/>
</dbReference>
<gene>
    <name evidence="5" type="ORF">EG68_09971</name>
</gene>
<dbReference type="GO" id="GO:0005737">
    <property type="term" value="C:cytoplasm"/>
    <property type="evidence" value="ECO:0007669"/>
    <property type="project" value="TreeGrafter"/>
</dbReference>
<keyword evidence="2" id="KW-0862">Zinc</keyword>
<evidence type="ECO:0000259" key="4">
    <source>
        <dbReference type="PROSITE" id="PS50089"/>
    </source>
</evidence>
<dbReference type="PANTHER" id="PTHR14879">
    <property type="entry name" value="CASPASE REGULATOR, RING FINGER DOMAIN-CONTAINING"/>
    <property type="match status" value="1"/>
</dbReference>
<organism evidence="5 6">
    <name type="scientific">Paragonimus skrjabini miyazakii</name>
    <dbReference type="NCBI Taxonomy" id="59628"/>
    <lineage>
        <taxon>Eukaryota</taxon>
        <taxon>Metazoa</taxon>
        <taxon>Spiralia</taxon>
        <taxon>Lophotrochozoa</taxon>
        <taxon>Platyhelminthes</taxon>
        <taxon>Trematoda</taxon>
        <taxon>Digenea</taxon>
        <taxon>Plagiorchiida</taxon>
        <taxon>Troglotremata</taxon>
        <taxon>Troglotrematidae</taxon>
        <taxon>Paragonimus</taxon>
    </lineage>
</organism>
<dbReference type="PROSITE" id="PS50089">
    <property type="entry name" value="ZF_RING_2"/>
    <property type="match status" value="1"/>
</dbReference>
<reference evidence="5" key="1">
    <citation type="submission" date="2019-07" db="EMBL/GenBank/DDBJ databases">
        <title>Annotation for the trematode Paragonimus miyazaki's.</title>
        <authorList>
            <person name="Choi Y.-J."/>
        </authorList>
    </citation>
    <scope>NUCLEOTIDE SEQUENCE</scope>
    <source>
        <strain evidence="5">Japan</strain>
    </source>
</reference>
<proteinExistence type="predicted"/>
<dbReference type="InterPro" id="IPR013083">
    <property type="entry name" value="Znf_RING/FYVE/PHD"/>
</dbReference>
<evidence type="ECO:0000313" key="5">
    <source>
        <dbReference type="EMBL" id="KAF7247564.1"/>
    </source>
</evidence>